<dbReference type="Proteomes" id="UP000285844">
    <property type="component" value="Unassembled WGS sequence"/>
</dbReference>
<name>A0A413YRV8_9FIRM</name>
<keyword evidence="1" id="KW-0472">Membrane</keyword>
<sequence>MHILTLIIIFVIASIGAACKGDFSGVAVIGKFVGVIALLICVGLLFCYPLLAIIVGAVVATVVICSSSK</sequence>
<evidence type="ECO:0000313" key="3">
    <source>
        <dbReference type="Proteomes" id="UP000285844"/>
    </source>
</evidence>
<keyword evidence="1" id="KW-0812">Transmembrane</keyword>
<protein>
    <submittedName>
        <fullName evidence="2">Uncharacterized protein</fullName>
    </submittedName>
</protein>
<dbReference type="EMBL" id="QSHM01000017">
    <property type="protein sequence ID" value="RHC11797.1"/>
    <property type="molecule type" value="Genomic_DNA"/>
</dbReference>
<gene>
    <name evidence="2" type="ORF">DW858_11940</name>
</gene>
<comment type="caution">
    <text evidence="2">The sequence shown here is derived from an EMBL/GenBank/DDBJ whole genome shotgun (WGS) entry which is preliminary data.</text>
</comment>
<accession>A0A413YRV8</accession>
<evidence type="ECO:0000256" key="1">
    <source>
        <dbReference type="SAM" id="Phobius"/>
    </source>
</evidence>
<proteinExistence type="predicted"/>
<organism evidence="2 3">
    <name type="scientific">Lachnospira eligens</name>
    <dbReference type="NCBI Taxonomy" id="39485"/>
    <lineage>
        <taxon>Bacteria</taxon>
        <taxon>Bacillati</taxon>
        <taxon>Bacillota</taxon>
        <taxon>Clostridia</taxon>
        <taxon>Lachnospirales</taxon>
        <taxon>Lachnospiraceae</taxon>
        <taxon>Lachnospira</taxon>
    </lineage>
</organism>
<dbReference type="AlphaFoldDB" id="A0A413YRV8"/>
<evidence type="ECO:0000313" key="2">
    <source>
        <dbReference type="EMBL" id="RHC11797.1"/>
    </source>
</evidence>
<feature type="transmembrane region" description="Helical" evidence="1">
    <location>
        <begin position="34"/>
        <end position="65"/>
    </location>
</feature>
<dbReference type="RefSeq" id="WP_118008924.1">
    <property type="nucleotide sequence ID" value="NZ_QSHM01000017.1"/>
</dbReference>
<keyword evidence="1" id="KW-1133">Transmembrane helix</keyword>
<reference evidence="2 3" key="1">
    <citation type="submission" date="2018-08" db="EMBL/GenBank/DDBJ databases">
        <title>A genome reference for cultivated species of the human gut microbiota.</title>
        <authorList>
            <person name="Zou Y."/>
            <person name="Xue W."/>
            <person name="Luo G."/>
        </authorList>
    </citation>
    <scope>NUCLEOTIDE SEQUENCE [LARGE SCALE GENOMIC DNA]</scope>
    <source>
        <strain evidence="2 3">AM37-3BH</strain>
    </source>
</reference>